<dbReference type="RefSeq" id="XP_027204726.1">
    <property type="nucleotide sequence ID" value="XM_027348925.1"/>
</dbReference>
<feature type="transmembrane region" description="Helical" evidence="1">
    <location>
        <begin position="98"/>
        <end position="117"/>
    </location>
</feature>
<dbReference type="Proteomes" id="UP000515146">
    <property type="component" value="Unplaced"/>
</dbReference>
<dbReference type="InParanoid" id="A0A6P6YJ11"/>
<evidence type="ECO:0000313" key="2">
    <source>
        <dbReference type="Proteomes" id="UP000515146"/>
    </source>
</evidence>
<protein>
    <submittedName>
        <fullName evidence="3">Uncharacterized protein LOC113798394</fullName>
    </submittedName>
</protein>
<keyword evidence="1" id="KW-0472">Membrane</keyword>
<name>A0A6P6YJ11_DERPT</name>
<organism evidence="2 3">
    <name type="scientific">Dermatophagoides pteronyssinus</name>
    <name type="common">European house dust mite</name>
    <dbReference type="NCBI Taxonomy" id="6956"/>
    <lineage>
        <taxon>Eukaryota</taxon>
        <taxon>Metazoa</taxon>
        <taxon>Ecdysozoa</taxon>
        <taxon>Arthropoda</taxon>
        <taxon>Chelicerata</taxon>
        <taxon>Arachnida</taxon>
        <taxon>Acari</taxon>
        <taxon>Acariformes</taxon>
        <taxon>Sarcoptiformes</taxon>
        <taxon>Astigmata</taxon>
        <taxon>Psoroptidia</taxon>
        <taxon>Analgoidea</taxon>
        <taxon>Pyroglyphidae</taxon>
        <taxon>Dermatophagoidinae</taxon>
        <taxon>Dermatophagoides</taxon>
    </lineage>
</organism>
<dbReference type="OrthoDB" id="6503411at2759"/>
<sequence>MTKIIDEIQPCSEQAVQNWNLNHSYFVPSRLSTCCANWEVYECFIQAALTGCTLFEFQAIVNNMTIDAIILQRNNCSRFKYHSEVCSSNNNNDVGYNFWLIDSISIIVSLVTWFSFFV</sequence>
<accession>A0A6P6YJ11</accession>
<reference evidence="3" key="1">
    <citation type="submission" date="2025-08" db="UniProtKB">
        <authorList>
            <consortium name="RefSeq"/>
        </authorList>
    </citation>
    <scope>IDENTIFICATION</scope>
    <source>
        <strain evidence="3">Airmid</strain>
    </source>
</reference>
<keyword evidence="2" id="KW-1185">Reference proteome</keyword>
<keyword evidence="1" id="KW-1133">Transmembrane helix</keyword>
<dbReference type="KEGG" id="dpte:113798394"/>
<proteinExistence type="predicted"/>
<evidence type="ECO:0000313" key="3">
    <source>
        <dbReference type="RefSeq" id="XP_027204726.1"/>
    </source>
</evidence>
<dbReference type="AlphaFoldDB" id="A0A6P6YJ11"/>
<evidence type="ECO:0000256" key="1">
    <source>
        <dbReference type="SAM" id="Phobius"/>
    </source>
</evidence>
<keyword evidence="1" id="KW-0812">Transmembrane</keyword>
<gene>
    <name evidence="3" type="primary">LOC113798394</name>
</gene>